<name>A0A9P8TPI0_WICPI</name>
<protein>
    <submittedName>
        <fullName evidence="1">Uncharacterized protein</fullName>
    </submittedName>
</protein>
<comment type="caution">
    <text evidence="1">The sequence shown here is derived from an EMBL/GenBank/DDBJ whole genome shotgun (WGS) entry which is preliminary data.</text>
</comment>
<proteinExistence type="predicted"/>
<evidence type="ECO:0000313" key="2">
    <source>
        <dbReference type="Proteomes" id="UP000774326"/>
    </source>
</evidence>
<gene>
    <name evidence="1" type="ORF">WICPIJ_003170</name>
</gene>
<evidence type="ECO:0000313" key="1">
    <source>
        <dbReference type="EMBL" id="KAH3685881.1"/>
    </source>
</evidence>
<reference evidence="1" key="2">
    <citation type="submission" date="2021-01" db="EMBL/GenBank/DDBJ databases">
        <authorList>
            <person name="Schikora-Tamarit M.A."/>
        </authorList>
    </citation>
    <scope>NUCLEOTIDE SEQUENCE</scope>
    <source>
        <strain evidence="1">CBS2887</strain>
    </source>
</reference>
<keyword evidence="2" id="KW-1185">Reference proteome</keyword>
<accession>A0A9P8TPI0</accession>
<dbReference type="AlphaFoldDB" id="A0A9P8TPI0"/>
<dbReference type="Proteomes" id="UP000774326">
    <property type="component" value="Unassembled WGS sequence"/>
</dbReference>
<dbReference type="EMBL" id="JAEUBG010001747">
    <property type="protein sequence ID" value="KAH3685881.1"/>
    <property type="molecule type" value="Genomic_DNA"/>
</dbReference>
<organism evidence="1 2">
    <name type="scientific">Wickerhamomyces pijperi</name>
    <name type="common">Yeast</name>
    <name type="synonym">Pichia pijperi</name>
    <dbReference type="NCBI Taxonomy" id="599730"/>
    <lineage>
        <taxon>Eukaryota</taxon>
        <taxon>Fungi</taxon>
        <taxon>Dikarya</taxon>
        <taxon>Ascomycota</taxon>
        <taxon>Saccharomycotina</taxon>
        <taxon>Saccharomycetes</taxon>
        <taxon>Phaffomycetales</taxon>
        <taxon>Wickerhamomycetaceae</taxon>
        <taxon>Wickerhamomyces</taxon>
    </lineage>
</organism>
<reference evidence="1" key="1">
    <citation type="journal article" date="2021" name="Open Biol.">
        <title>Shared evolutionary footprints suggest mitochondrial oxidative damage underlies multiple complex I losses in fungi.</title>
        <authorList>
            <person name="Schikora-Tamarit M.A."/>
            <person name="Marcet-Houben M."/>
            <person name="Nosek J."/>
            <person name="Gabaldon T."/>
        </authorList>
    </citation>
    <scope>NUCLEOTIDE SEQUENCE</scope>
    <source>
        <strain evidence="1">CBS2887</strain>
    </source>
</reference>
<sequence>MDLVSFNKALVTSCKLVLSALSLPLMNCRISSGYKLSVKPSDDTTIKSSFCNWMLEISATSEGFFSGKLVPTCCGQRGLMYCSLLVKIISPSLITKIFESPKLKTFKVVSMIIPTNKVEDPLNCSNSITFKESWKDKSKSLKIS</sequence>